<name>A0A0R2NT52_9LACO</name>
<dbReference type="SUPFAM" id="SSF52540">
    <property type="entry name" value="P-loop containing nucleoside triphosphate hydrolases"/>
    <property type="match status" value="2"/>
</dbReference>
<sequence>MSEIKITKLSKQINGRVLFTADQLLATDHDHIGIVGRNGAGKTTLAQLLLGHDTEYTGQLVVDTPITYVPQIAPAHDRSGGQAMLDRVRQALAQRPAILILDEPSANLDEPHQAWLQKQLKQYRGLLLLISHDRQLLNAVTTQTWAIRDHQLAVYPGNYAAYLAQVQQATATQQAAYERQNRHAHDLKLAMQARREKAQQVRKGAHLTPNERAKVKSVLETTAGKMEHSVRVLANRSVREQTVAKPFTQHGFKLVATDFPTFNGKTIAAANNLTLREYGKTLLQQTTFQVKPGERLALVGPNGCGKTTLIKALLAGAPGLSVSPAAKIGVFNQDMTALDGTKTVWHLVRAASQLPDQTLRNVMGALGLPARFYDQRVDGLSGGELVKLQLVCILVGTYNVLILDEPTNYLDVDALDALADYLQAYPGTVIFVSHDEPFRKQVMTRQLQFKNQRLVDPAQVATKASAPSDLPLLQFKYDQLMADPLAKTADIQALRTQIEALK</sequence>
<dbReference type="PROSITE" id="PS50893">
    <property type="entry name" value="ABC_TRANSPORTER_2"/>
    <property type="match status" value="1"/>
</dbReference>
<dbReference type="SMART" id="SM00382">
    <property type="entry name" value="AAA"/>
    <property type="match status" value="2"/>
</dbReference>
<protein>
    <recommendedName>
        <fullName evidence="4">ABC transporter domain-containing protein</fullName>
    </recommendedName>
</protein>
<gene>
    <name evidence="5" type="ORF">DY78_GL001887</name>
</gene>
<dbReference type="InterPro" id="IPR003593">
    <property type="entry name" value="AAA+_ATPase"/>
</dbReference>
<dbReference type="InterPro" id="IPR003439">
    <property type="entry name" value="ABC_transporter-like_ATP-bd"/>
</dbReference>
<evidence type="ECO:0000256" key="3">
    <source>
        <dbReference type="ARBA" id="ARBA00022840"/>
    </source>
</evidence>
<dbReference type="PANTHER" id="PTHR19211">
    <property type="entry name" value="ATP-BINDING TRANSPORT PROTEIN-RELATED"/>
    <property type="match status" value="1"/>
</dbReference>
<evidence type="ECO:0000256" key="1">
    <source>
        <dbReference type="ARBA" id="ARBA00022737"/>
    </source>
</evidence>
<accession>A0A0R2NT52</accession>
<dbReference type="InterPro" id="IPR032781">
    <property type="entry name" value="ABC_tran_Xtn"/>
</dbReference>
<dbReference type="PROSITE" id="PS00211">
    <property type="entry name" value="ABC_TRANSPORTER_1"/>
    <property type="match status" value="1"/>
</dbReference>
<dbReference type="InterPro" id="IPR027417">
    <property type="entry name" value="P-loop_NTPase"/>
</dbReference>
<dbReference type="Pfam" id="PF00005">
    <property type="entry name" value="ABC_tran"/>
    <property type="match status" value="2"/>
</dbReference>
<proteinExistence type="predicted"/>
<dbReference type="InterPro" id="IPR017871">
    <property type="entry name" value="ABC_transporter-like_CS"/>
</dbReference>
<dbReference type="AlphaFoldDB" id="A0A0R2NT52"/>
<dbReference type="RefSeq" id="WP_024624730.1">
    <property type="nucleotide sequence ID" value="NZ_AYGX02000029.1"/>
</dbReference>
<keyword evidence="2" id="KW-0547">Nucleotide-binding</keyword>
<dbReference type="GO" id="GO:0005524">
    <property type="term" value="F:ATP binding"/>
    <property type="evidence" value="ECO:0007669"/>
    <property type="project" value="UniProtKB-KW"/>
</dbReference>
<dbReference type="CDD" id="cd03221">
    <property type="entry name" value="ABCF_EF-3"/>
    <property type="match status" value="2"/>
</dbReference>
<keyword evidence="6" id="KW-1185">Reference proteome</keyword>
<keyword evidence="3" id="KW-0067">ATP-binding</keyword>
<feature type="domain" description="ABC transporter" evidence="4">
    <location>
        <begin position="268"/>
        <end position="476"/>
    </location>
</feature>
<reference evidence="5 6" key="1">
    <citation type="journal article" date="2015" name="Genome Announc.">
        <title>Expanding the biotechnology potential of lactobacilli through comparative genomics of 213 strains and associated genera.</title>
        <authorList>
            <person name="Sun Z."/>
            <person name="Harris H.M."/>
            <person name="McCann A."/>
            <person name="Guo C."/>
            <person name="Argimon S."/>
            <person name="Zhang W."/>
            <person name="Yang X."/>
            <person name="Jeffery I.B."/>
            <person name="Cooney J.C."/>
            <person name="Kagawa T.F."/>
            <person name="Liu W."/>
            <person name="Song Y."/>
            <person name="Salvetti E."/>
            <person name="Wrobel A."/>
            <person name="Rasinkangas P."/>
            <person name="Parkhill J."/>
            <person name="Rea M.C."/>
            <person name="O'Sullivan O."/>
            <person name="Ritari J."/>
            <person name="Douillard F.P."/>
            <person name="Paul Ross R."/>
            <person name="Yang R."/>
            <person name="Briner A.E."/>
            <person name="Felis G.E."/>
            <person name="de Vos W.M."/>
            <person name="Barrangou R."/>
            <person name="Klaenhammer T.R."/>
            <person name="Caufield P.W."/>
            <person name="Cui Y."/>
            <person name="Zhang H."/>
            <person name="O'Toole P.W."/>
        </authorList>
    </citation>
    <scope>NUCLEOTIDE SEQUENCE [LARGE SCALE GENOMIC DNA]</scope>
    <source>
        <strain evidence="5 6">DSM 21115</strain>
    </source>
</reference>
<dbReference type="PRINTS" id="PR00364">
    <property type="entry name" value="DISEASERSIST"/>
</dbReference>
<evidence type="ECO:0000256" key="2">
    <source>
        <dbReference type="ARBA" id="ARBA00022741"/>
    </source>
</evidence>
<evidence type="ECO:0000313" key="6">
    <source>
        <dbReference type="Proteomes" id="UP000050920"/>
    </source>
</evidence>
<dbReference type="Gene3D" id="3.40.50.300">
    <property type="entry name" value="P-loop containing nucleotide triphosphate hydrolases"/>
    <property type="match status" value="3"/>
</dbReference>
<comment type="caution">
    <text evidence="5">The sequence shown here is derived from an EMBL/GenBank/DDBJ whole genome shotgun (WGS) entry which is preliminary data.</text>
</comment>
<organism evidence="5 6">
    <name type="scientific">Lactiplantibacillus fabifermentans DSM 21115</name>
    <dbReference type="NCBI Taxonomy" id="1413187"/>
    <lineage>
        <taxon>Bacteria</taxon>
        <taxon>Bacillati</taxon>
        <taxon>Bacillota</taxon>
        <taxon>Bacilli</taxon>
        <taxon>Lactobacillales</taxon>
        <taxon>Lactobacillaceae</taxon>
        <taxon>Lactiplantibacillus</taxon>
    </lineage>
</organism>
<evidence type="ECO:0000313" key="5">
    <source>
        <dbReference type="EMBL" id="KRO28856.1"/>
    </source>
</evidence>
<dbReference type="InterPro" id="IPR050611">
    <property type="entry name" value="ABCF"/>
</dbReference>
<dbReference type="EMBL" id="AYGX02000029">
    <property type="protein sequence ID" value="KRO28856.1"/>
    <property type="molecule type" value="Genomic_DNA"/>
</dbReference>
<dbReference type="GO" id="GO:0016887">
    <property type="term" value="F:ATP hydrolysis activity"/>
    <property type="evidence" value="ECO:0007669"/>
    <property type="project" value="InterPro"/>
</dbReference>
<keyword evidence="1" id="KW-0677">Repeat</keyword>
<dbReference type="Pfam" id="PF12848">
    <property type="entry name" value="ABC_tran_Xtn"/>
    <property type="match status" value="1"/>
</dbReference>
<evidence type="ECO:0000259" key="4">
    <source>
        <dbReference type="PROSITE" id="PS50893"/>
    </source>
</evidence>
<dbReference type="PANTHER" id="PTHR19211:SF100">
    <property type="entry name" value="RIBOSOME PROTECTION PROTEIN VMLR"/>
    <property type="match status" value="1"/>
</dbReference>
<dbReference type="Proteomes" id="UP000050920">
    <property type="component" value="Unassembled WGS sequence"/>
</dbReference>